<evidence type="ECO:0000313" key="1">
    <source>
        <dbReference type="EMBL" id="KAJ2927026.1"/>
    </source>
</evidence>
<comment type="caution">
    <text evidence="1">The sequence shown here is derived from an EMBL/GenBank/DDBJ whole genome shotgun (WGS) entry which is preliminary data.</text>
</comment>
<accession>A0A9W8J0Z6</accession>
<dbReference type="InterPro" id="IPR032675">
    <property type="entry name" value="LRR_dom_sf"/>
</dbReference>
<name>A0A9W8J0Z6_9AGAR</name>
<gene>
    <name evidence="1" type="ORF">H1R20_g10043</name>
</gene>
<feature type="non-terminal residue" evidence="1">
    <location>
        <position position="415"/>
    </location>
</feature>
<dbReference type="Proteomes" id="UP001140091">
    <property type="component" value="Unassembled WGS sequence"/>
</dbReference>
<evidence type="ECO:0008006" key="3">
    <source>
        <dbReference type="Google" id="ProtNLM"/>
    </source>
</evidence>
<dbReference type="EMBL" id="JANBPK010001039">
    <property type="protein sequence ID" value="KAJ2927026.1"/>
    <property type="molecule type" value="Genomic_DNA"/>
</dbReference>
<evidence type="ECO:0000313" key="2">
    <source>
        <dbReference type="Proteomes" id="UP001140091"/>
    </source>
</evidence>
<dbReference type="OrthoDB" id="3065994at2759"/>
<keyword evidence="2" id="KW-1185">Reference proteome</keyword>
<reference evidence="1" key="1">
    <citation type="submission" date="2022-06" db="EMBL/GenBank/DDBJ databases">
        <title>Genome Sequence of Candolleomyces eurysporus.</title>
        <authorList>
            <person name="Buettner E."/>
        </authorList>
    </citation>
    <scope>NUCLEOTIDE SEQUENCE</scope>
    <source>
        <strain evidence="1">VTCC 930004</strain>
    </source>
</reference>
<proteinExistence type="predicted"/>
<dbReference type="AlphaFoldDB" id="A0A9W8J0Z6"/>
<dbReference type="SUPFAM" id="SSF52047">
    <property type="entry name" value="RNI-like"/>
    <property type="match status" value="1"/>
</dbReference>
<protein>
    <recommendedName>
        <fullName evidence="3">F-box domain-containing protein</fullName>
    </recommendedName>
</protein>
<organism evidence="1 2">
    <name type="scientific">Candolleomyces eurysporus</name>
    <dbReference type="NCBI Taxonomy" id="2828524"/>
    <lineage>
        <taxon>Eukaryota</taxon>
        <taxon>Fungi</taxon>
        <taxon>Dikarya</taxon>
        <taxon>Basidiomycota</taxon>
        <taxon>Agaricomycotina</taxon>
        <taxon>Agaricomycetes</taxon>
        <taxon>Agaricomycetidae</taxon>
        <taxon>Agaricales</taxon>
        <taxon>Agaricineae</taxon>
        <taxon>Psathyrellaceae</taxon>
        <taxon>Candolleomyces</taxon>
    </lineage>
</organism>
<sequence>MLSFEALQALQLATEFQSGALAPRATGLVWHSDVMIKAPHTFSYLPLFLSPHVSRISFDLSQNIPLHVTSAEWAFNRVDCLKQLTLKQTNHVMSDYFLDSFIPILPWGSLQVLDISPVSVVSVPILITSPHLVKLSLVIVEGQPQDRFNTGRIKIPSRADSSSLEDLSVSTDKFELLETALQLLPSNVRLLSLQCSLGDETSTGDINRLFNLIQQKCNPHTLSELDLRGVNRNLADGGDPLDDDMDDYADISPLLTLSNLEALTIVLPTTRIDLTPEHAEMIPTVWSRIGTLILNTTMTDSWTLSPRIDHTHLTTILRGCPRLRVLGVRFNAIQIKDEPSSSLGRPREWEWATSTLEELWVGDSPILSPSRVAAFLRVHCPAMKKLEYSRYSDPLQGSLIWYDQRWKDVAGRLVL</sequence>
<dbReference type="Gene3D" id="3.80.10.10">
    <property type="entry name" value="Ribonuclease Inhibitor"/>
    <property type="match status" value="1"/>
</dbReference>